<evidence type="ECO:0000256" key="4">
    <source>
        <dbReference type="PROSITE-ProRule" id="PRU00175"/>
    </source>
</evidence>
<dbReference type="GO" id="GO:0061630">
    <property type="term" value="F:ubiquitin protein ligase activity"/>
    <property type="evidence" value="ECO:0007669"/>
    <property type="project" value="UniProtKB-EC"/>
</dbReference>
<keyword evidence="8" id="KW-1185">Reference proteome</keyword>
<name>A0A1Z5K3H7_FISSO</name>
<feature type="region of interest" description="Disordered" evidence="5">
    <location>
        <begin position="1"/>
        <end position="23"/>
    </location>
</feature>
<evidence type="ECO:0000256" key="2">
    <source>
        <dbReference type="ARBA" id="ARBA00022771"/>
    </source>
</evidence>
<dbReference type="InterPro" id="IPR001841">
    <property type="entry name" value="Znf_RING"/>
</dbReference>
<evidence type="ECO:0000256" key="3">
    <source>
        <dbReference type="ARBA" id="ARBA00022833"/>
    </source>
</evidence>
<evidence type="ECO:0000256" key="5">
    <source>
        <dbReference type="SAM" id="MobiDB-lite"/>
    </source>
</evidence>
<keyword evidence="7" id="KW-0012">Acyltransferase</keyword>
<feature type="compositionally biased region" description="Polar residues" evidence="5">
    <location>
        <begin position="432"/>
        <end position="441"/>
    </location>
</feature>
<dbReference type="SMART" id="SM00184">
    <property type="entry name" value="RING"/>
    <property type="match status" value="1"/>
</dbReference>
<dbReference type="PROSITE" id="PS50089">
    <property type="entry name" value="ZF_RING_2"/>
    <property type="match status" value="1"/>
</dbReference>
<dbReference type="Gene3D" id="3.30.40.10">
    <property type="entry name" value="Zinc/RING finger domain, C3HC4 (zinc finger)"/>
    <property type="match status" value="1"/>
</dbReference>
<keyword evidence="7" id="KW-0808">Transferase</keyword>
<organism evidence="7 8">
    <name type="scientific">Fistulifera solaris</name>
    <name type="common">Oleaginous diatom</name>
    <dbReference type="NCBI Taxonomy" id="1519565"/>
    <lineage>
        <taxon>Eukaryota</taxon>
        <taxon>Sar</taxon>
        <taxon>Stramenopiles</taxon>
        <taxon>Ochrophyta</taxon>
        <taxon>Bacillariophyta</taxon>
        <taxon>Bacillariophyceae</taxon>
        <taxon>Bacillariophycidae</taxon>
        <taxon>Naviculales</taxon>
        <taxon>Naviculaceae</taxon>
        <taxon>Fistulifera</taxon>
    </lineage>
</organism>
<evidence type="ECO:0000256" key="1">
    <source>
        <dbReference type="ARBA" id="ARBA00022723"/>
    </source>
</evidence>
<reference evidence="7 8" key="1">
    <citation type="journal article" date="2015" name="Plant Cell">
        <title>Oil accumulation by the oleaginous diatom Fistulifera solaris as revealed by the genome and transcriptome.</title>
        <authorList>
            <person name="Tanaka T."/>
            <person name="Maeda Y."/>
            <person name="Veluchamy A."/>
            <person name="Tanaka M."/>
            <person name="Abida H."/>
            <person name="Marechal E."/>
            <person name="Bowler C."/>
            <person name="Muto M."/>
            <person name="Sunaga Y."/>
            <person name="Tanaka M."/>
            <person name="Yoshino T."/>
            <person name="Taniguchi T."/>
            <person name="Fukuda Y."/>
            <person name="Nemoto M."/>
            <person name="Matsumoto M."/>
            <person name="Wong P.S."/>
            <person name="Aburatani S."/>
            <person name="Fujibuchi W."/>
        </authorList>
    </citation>
    <scope>NUCLEOTIDE SEQUENCE [LARGE SCALE GENOMIC DNA]</scope>
    <source>
        <strain evidence="7 8">JPCC DA0580</strain>
    </source>
</reference>
<accession>A0A1Z5K3H7</accession>
<evidence type="ECO:0000259" key="6">
    <source>
        <dbReference type="PROSITE" id="PS50089"/>
    </source>
</evidence>
<dbReference type="AlphaFoldDB" id="A0A1Z5K3H7"/>
<feature type="region of interest" description="Disordered" evidence="5">
    <location>
        <begin position="304"/>
        <end position="323"/>
    </location>
</feature>
<keyword evidence="1" id="KW-0479">Metal-binding</keyword>
<dbReference type="InterPro" id="IPR013083">
    <property type="entry name" value="Znf_RING/FYVE/PHD"/>
</dbReference>
<dbReference type="GO" id="GO:0005737">
    <property type="term" value="C:cytoplasm"/>
    <property type="evidence" value="ECO:0007669"/>
    <property type="project" value="TreeGrafter"/>
</dbReference>
<dbReference type="InParanoid" id="A0A1Z5K3H7"/>
<feature type="region of interest" description="Disordered" evidence="5">
    <location>
        <begin position="385"/>
        <end position="443"/>
    </location>
</feature>
<feature type="compositionally biased region" description="Low complexity" evidence="5">
    <location>
        <begin position="405"/>
        <end position="422"/>
    </location>
</feature>
<comment type="caution">
    <text evidence="7">The sequence shown here is derived from an EMBL/GenBank/DDBJ whole genome shotgun (WGS) entry which is preliminary data.</text>
</comment>
<sequence length="599" mass="67213">MAAALRASTQQSQPPQPVAASHQAIRQLPTVKVSREDLMDPCNRECCICLEGIHLGHSVLRLPCAHVYHPPCIQQWLTNHGNTCPVCRYELPVDNNPEYERGRQERMRCRKPRFAQHELDRLSIAQLKQLLPQSQRTTRRFAERRELVECLIQSGVIDVVATPEPVRHRLSELRAMSISRLKATMNDAGVFFDAKEVVEKSDMIHIFVASGRLQLLEEPEEDRKPAARPMVETVDLEDSREHLVDEREDTSLLMEENVNYVHRNTHLAEAQQTEDADSVSSASICPKDNDEVSEGTTDELLERSSLASGSACPNDNDEVSEGTTDEFLERYCLASDRPFRRKRRRHESADAVLAEDVPVEVGEIGNCVSSSDTTDDEIDPFVVTTETSSEGSWTRVNSAAERVESSVTESESTNNNRTSSEGGNERDETIRSGEQSSSSHSVFDLDRQNISQLKALARAHSIDLSGCLERTEIICRLTEKLHLDETPQSSSSRSDASRQVLSHPLDNWGISEIRALAALSEVDLSNCQSRDEMINMLNATAIARPHVANYFQTLAPLAQLTVPQLRAVARERQIHVLDCIEKGDIIERLVRRMRDNPVS</sequence>
<feature type="region of interest" description="Disordered" evidence="5">
    <location>
        <begin position="269"/>
        <end position="297"/>
    </location>
</feature>
<dbReference type="Proteomes" id="UP000198406">
    <property type="component" value="Unassembled WGS sequence"/>
</dbReference>
<dbReference type="PANTHER" id="PTHR15710">
    <property type="entry name" value="E3 UBIQUITIN-PROTEIN LIGASE PRAJA"/>
    <property type="match status" value="1"/>
</dbReference>
<protein>
    <submittedName>
        <fullName evidence="7">E3 ubiquitin-protein ligase AIP2</fullName>
        <ecNumber evidence="7">2.3.2.27</ecNumber>
    </submittedName>
</protein>
<dbReference type="OrthoDB" id="8062037at2759"/>
<dbReference type="EC" id="2.3.2.27" evidence="7"/>
<keyword evidence="3" id="KW-0862">Zinc</keyword>
<keyword evidence="2 4" id="KW-0863">Zinc-finger</keyword>
<feature type="compositionally biased region" description="Low complexity" evidence="5">
    <location>
        <begin position="7"/>
        <end position="23"/>
    </location>
</feature>
<dbReference type="GO" id="GO:0016567">
    <property type="term" value="P:protein ubiquitination"/>
    <property type="evidence" value="ECO:0007669"/>
    <property type="project" value="TreeGrafter"/>
</dbReference>
<proteinExistence type="predicted"/>
<feature type="compositionally biased region" description="Polar residues" evidence="5">
    <location>
        <begin position="385"/>
        <end position="397"/>
    </location>
</feature>
<dbReference type="GO" id="GO:0008270">
    <property type="term" value="F:zinc ion binding"/>
    <property type="evidence" value="ECO:0007669"/>
    <property type="project" value="UniProtKB-KW"/>
</dbReference>
<dbReference type="Pfam" id="PF13639">
    <property type="entry name" value="zf-RING_2"/>
    <property type="match status" value="1"/>
</dbReference>
<dbReference type="PANTHER" id="PTHR15710:SF217">
    <property type="entry name" value="E3 UBIQUITIN-PROTEIN LIGASE RDUF2"/>
    <property type="match status" value="1"/>
</dbReference>
<dbReference type="SUPFAM" id="SSF57850">
    <property type="entry name" value="RING/U-box"/>
    <property type="match status" value="1"/>
</dbReference>
<gene>
    <name evidence="7" type="ORF">FisN_7Hh102</name>
</gene>
<dbReference type="EMBL" id="BDSP01000152">
    <property type="protein sequence ID" value="GAX20790.1"/>
    <property type="molecule type" value="Genomic_DNA"/>
</dbReference>
<feature type="domain" description="RING-type" evidence="6">
    <location>
        <begin position="46"/>
        <end position="88"/>
    </location>
</feature>
<evidence type="ECO:0000313" key="7">
    <source>
        <dbReference type="EMBL" id="GAX20790.1"/>
    </source>
</evidence>
<evidence type="ECO:0000313" key="8">
    <source>
        <dbReference type="Proteomes" id="UP000198406"/>
    </source>
</evidence>